<gene>
    <name evidence="2" type="ORF">CAPTEDRAFT_86225</name>
</gene>
<dbReference type="Gene3D" id="3.10.100.10">
    <property type="entry name" value="Mannose-Binding Protein A, subunit A"/>
    <property type="match status" value="1"/>
</dbReference>
<dbReference type="CDD" id="cd00037">
    <property type="entry name" value="CLECT"/>
    <property type="match status" value="1"/>
</dbReference>
<dbReference type="InterPro" id="IPR001304">
    <property type="entry name" value="C-type_lectin-like"/>
</dbReference>
<sequence>WQEAKQACLEKGGRLVVMETDEEFDFIAEILRGNEAYRRDVWTGANDIAEEGNWIWDGSDHQFEDLNRWGLVEPNGGTVENCGQLQRANNFALNDRRCNSVDVYICEY</sequence>
<dbReference type="PANTHER" id="PTHR22803">
    <property type="entry name" value="MANNOSE, PHOSPHOLIPASE, LECTIN RECEPTOR RELATED"/>
    <property type="match status" value="1"/>
</dbReference>
<feature type="non-terminal residue" evidence="2">
    <location>
        <position position="1"/>
    </location>
</feature>
<dbReference type="SMART" id="SM00034">
    <property type="entry name" value="CLECT"/>
    <property type="match status" value="1"/>
</dbReference>
<dbReference type="EMBL" id="KB310130">
    <property type="protein sequence ID" value="ELT92428.1"/>
    <property type="molecule type" value="Genomic_DNA"/>
</dbReference>
<dbReference type="SUPFAM" id="SSF56436">
    <property type="entry name" value="C-type lectin-like"/>
    <property type="match status" value="1"/>
</dbReference>
<organism evidence="2">
    <name type="scientific">Capitella teleta</name>
    <name type="common">Polychaete worm</name>
    <dbReference type="NCBI Taxonomy" id="283909"/>
    <lineage>
        <taxon>Eukaryota</taxon>
        <taxon>Metazoa</taxon>
        <taxon>Spiralia</taxon>
        <taxon>Lophotrochozoa</taxon>
        <taxon>Annelida</taxon>
        <taxon>Polychaeta</taxon>
        <taxon>Sedentaria</taxon>
        <taxon>Scolecida</taxon>
        <taxon>Capitellidae</taxon>
        <taxon>Capitella</taxon>
    </lineage>
</organism>
<reference evidence="3" key="3">
    <citation type="submission" date="2015-06" db="UniProtKB">
        <authorList>
            <consortium name="EnsemblMetazoa"/>
        </authorList>
    </citation>
    <scope>IDENTIFICATION</scope>
</reference>
<reference evidence="4" key="1">
    <citation type="submission" date="2012-12" db="EMBL/GenBank/DDBJ databases">
        <authorList>
            <person name="Hellsten U."/>
            <person name="Grimwood J."/>
            <person name="Chapman J.A."/>
            <person name="Shapiro H."/>
            <person name="Aerts A."/>
            <person name="Otillar R.P."/>
            <person name="Terry A.Y."/>
            <person name="Boore J.L."/>
            <person name="Simakov O."/>
            <person name="Marletaz F."/>
            <person name="Cho S.-J."/>
            <person name="Edsinger-Gonzales E."/>
            <person name="Havlak P."/>
            <person name="Kuo D.-H."/>
            <person name="Larsson T."/>
            <person name="Lv J."/>
            <person name="Arendt D."/>
            <person name="Savage R."/>
            <person name="Osoegawa K."/>
            <person name="de Jong P."/>
            <person name="Lindberg D.R."/>
            <person name="Seaver E.C."/>
            <person name="Weisblat D.A."/>
            <person name="Putnam N.H."/>
            <person name="Grigoriev I.V."/>
            <person name="Rokhsar D.S."/>
        </authorList>
    </citation>
    <scope>NUCLEOTIDE SEQUENCE</scope>
    <source>
        <strain evidence="4">I ESC-2004</strain>
    </source>
</reference>
<dbReference type="EnsemblMetazoa" id="CapteT86225">
    <property type="protein sequence ID" value="CapteP86225"/>
    <property type="gene ID" value="CapteG86225"/>
</dbReference>
<dbReference type="Pfam" id="PF00059">
    <property type="entry name" value="Lectin_C"/>
    <property type="match status" value="1"/>
</dbReference>
<evidence type="ECO:0000313" key="3">
    <source>
        <dbReference type="EnsemblMetazoa" id="CapteP86225"/>
    </source>
</evidence>
<dbReference type="FunCoup" id="R7TF89">
    <property type="interactions" value="10"/>
</dbReference>
<feature type="non-terminal residue" evidence="2">
    <location>
        <position position="108"/>
    </location>
</feature>
<keyword evidence="4" id="KW-1185">Reference proteome</keyword>
<reference evidence="2 4" key="2">
    <citation type="journal article" date="2013" name="Nature">
        <title>Insights into bilaterian evolution from three spiralian genomes.</title>
        <authorList>
            <person name="Simakov O."/>
            <person name="Marletaz F."/>
            <person name="Cho S.J."/>
            <person name="Edsinger-Gonzales E."/>
            <person name="Havlak P."/>
            <person name="Hellsten U."/>
            <person name="Kuo D.H."/>
            <person name="Larsson T."/>
            <person name="Lv J."/>
            <person name="Arendt D."/>
            <person name="Savage R."/>
            <person name="Osoegawa K."/>
            <person name="de Jong P."/>
            <person name="Grimwood J."/>
            <person name="Chapman J.A."/>
            <person name="Shapiro H."/>
            <person name="Aerts A."/>
            <person name="Otillar R.P."/>
            <person name="Terry A.Y."/>
            <person name="Boore J.L."/>
            <person name="Grigoriev I.V."/>
            <person name="Lindberg D.R."/>
            <person name="Seaver E.C."/>
            <person name="Weisblat D.A."/>
            <person name="Putnam N.H."/>
            <person name="Rokhsar D.S."/>
        </authorList>
    </citation>
    <scope>NUCLEOTIDE SEQUENCE</scope>
    <source>
        <strain evidence="2 4">I ESC-2004</strain>
    </source>
</reference>
<dbReference type="InterPro" id="IPR050111">
    <property type="entry name" value="C-type_lectin/snaclec_domain"/>
</dbReference>
<accession>R7TF89</accession>
<evidence type="ECO:0000259" key="1">
    <source>
        <dbReference type="PROSITE" id="PS50041"/>
    </source>
</evidence>
<proteinExistence type="predicted"/>
<evidence type="ECO:0000313" key="4">
    <source>
        <dbReference type="Proteomes" id="UP000014760"/>
    </source>
</evidence>
<dbReference type="Proteomes" id="UP000014760">
    <property type="component" value="Unassembled WGS sequence"/>
</dbReference>
<dbReference type="OrthoDB" id="6051775at2759"/>
<dbReference type="HOGENOM" id="CLU_049894_10_0_1"/>
<evidence type="ECO:0000313" key="2">
    <source>
        <dbReference type="EMBL" id="ELT92428.1"/>
    </source>
</evidence>
<dbReference type="InterPro" id="IPR016187">
    <property type="entry name" value="CTDL_fold"/>
</dbReference>
<dbReference type="InterPro" id="IPR016186">
    <property type="entry name" value="C-type_lectin-like/link_sf"/>
</dbReference>
<protein>
    <recommendedName>
        <fullName evidence="1">C-type lectin domain-containing protein</fullName>
    </recommendedName>
</protein>
<dbReference type="PROSITE" id="PS50041">
    <property type="entry name" value="C_TYPE_LECTIN_2"/>
    <property type="match status" value="1"/>
</dbReference>
<name>R7TF89_CAPTE</name>
<dbReference type="EMBL" id="AMQN01013328">
    <property type="status" value="NOT_ANNOTATED_CDS"/>
    <property type="molecule type" value="Genomic_DNA"/>
</dbReference>
<feature type="domain" description="C-type lectin" evidence="1">
    <location>
        <begin position="1"/>
        <end position="107"/>
    </location>
</feature>
<dbReference type="AlphaFoldDB" id="R7TF89"/>
<dbReference type="OMA" id="RANTWIG"/>
<dbReference type="STRING" id="283909.R7TF89"/>